<dbReference type="SUPFAM" id="SSF56112">
    <property type="entry name" value="Protein kinase-like (PK-like)"/>
    <property type="match status" value="1"/>
</dbReference>
<dbReference type="Pfam" id="PF00069">
    <property type="entry name" value="Pkinase"/>
    <property type="match status" value="1"/>
</dbReference>
<dbReference type="Proteomes" id="UP000829291">
    <property type="component" value="Chromosome 2"/>
</dbReference>
<dbReference type="GO" id="GO:0000226">
    <property type="term" value="P:microtubule cytoskeleton organization"/>
    <property type="evidence" value="ECO:0007669"/>
    <property type="project" value="TreeGrafter"/>
</dbReference>
<gene>
    <name evidence="13" type="primary">LOC107223889</name>
</gene>
<dbReference type="GO" id="GO:0005524">
    <property type="term" value="F:ATP binding"/>
    <property type="evidence" value="ECO:0007669"/>
    <property type="project" value="UniProtKB-KW"/>
</dbReference>
<evidence type="ECO:0000256" key="7">
    <source>
        <dbReference type="ARBA" id="ARBA00022840"/>
    </source>
</evidence>
<dbReference type="GO" id="GO:0035556">
    <property type="term" value="P:intracellular signal transduction"/>
    <property type="evidence" value="ECO:0007669"/>
    <property type="project" value="TreeGrafter"/>
</dbReference>
<keyword evidence="8" id="KW-0460">Magnesium</keyword>
<dbReference type="OrthoDB" id="541276at2759"/>
<dbReference type="PROSITE" id="PS00108">
    <property type="entry name" value="PROTEIN_KINASE_ST"/>
    <property type="match status" value="1"/>
</dbReference>
<dbReference type="SMART" id="SM00220">
    <property type="entry name" value="S_TKc"/>
    <property type="match status" value="1"/>
</dbReference>
<dbReference type="InterPro" id="IPR011009">
    <property type="entry name" value="Kinase-like_dom_sf"/>
</dbReference>
<evidence type="ECO:0000256" key="5">
    <source>
        <dbReference type="ARBA" id="ARBA00022741"/>
    </source>
</evidence>
<keyword evidence="7" id="KW-0067">ATP-binding</keyword>
<dbReference type="RefSeq" id="XP_015519213.1">
    <property type="nucleotide sequence ID" value="XM_015663727.2"/>
</dbReference>
<keyword evidence="3" id="KW-0597">Phosphoprotein</keyword>
<keyword evidence="4" id="KW-0479">Metal-binding</keyword>
<evidence type="ECO:0000256" key="8">
    <source>
        <dbReference type="ARBA" id="ARBA00022842"/>
    </source>
</evidence>
<dbReference type="PANTHER" id="PTHR24346">
    <property type="entry name" value="MAP/MICROTUBULE AFFINITY-REGULATING KINASE"/>
    <property type="match status" value="1"/>
</dbReference>
<keyword evidence="9" id="KW-0832">Ubl conjugation</keyword>
<evidence type="ECO:0000313" key="12">
    <source>
        <dbReference type="Proteomes" id="UP000829291"/>
    </source>
</evidence>
<comment type="cofactor">
    <cofactor evidence="1">
        <name>Mg(2+)</name>
        <dbReference type="ChEBI" id="CHEBI:18420"/>
    </cofactor>
</comment>
<dbReference type="FunFam" id="1.10.510.10:FF:000658">
    <property type="entry name" value="Protein CBG12184"/>
    <property type="match status" value="1"/>
</dbReference>
<protein>
    <submittedName>
        <fullName evidence="13">Testis-specific serine/threonine-protein kinase 1</fullName>
    </submittedName>
</protein>
<name>A0A6J0BYK8_NEOLC</name>
<keyword evidence="5" id="KW-0547">Nucleotide-binding</keyword>
<keyword evidence="12" id="KW-1185">Reference proteome</keyword>
<dbReference type="GeneID" id="107223889"/>
<dbReference type="GO" id="GO:0005737">
    <property type="term" value="C:cytoplasm"/>
    <property type="evidence" value="ECO:0007669"/>
    <property type="project" value="TreeGrafter"/>
</dbReference>
<dbReference type="InterPro" id="IPR000719">
    <property type="entry name" value="Prot_kinase_dom"/>
</dbReference>
<dbReference type="GO" id="GO:0030154">
    <property type="term" value="P:cell differentiation"/>
    <property type="evidence" value="ECO:0007669"/>
    <property type="project" value="UniProtKB-KW"/>
</dbReference>
<dbReference type="GO" id="GO:0007283">
    <property type="term" value="P:spermatogenesis"/>
    <property type="evidence" value="ECO:0007669"/>
    <property type="project" value="UniProtKB-KW"/>
</dbReference>
<keyword evidence="13" id="KW-0418">Kinase</keyword>
<proteinExistence type="predicted"/>
<sequence length="284" mass="32411">MSLRPSSSQVESSRFKDVGSNSIDLHLKDQGYTFGKTIGEGSYCKVKFFIFKTVYQRVGNNHIQKIACKIIDKCKASNEFVTKFLPRELSVVRGLRHSNIVTVLNVLSTPRHVYIFMDFCERGDLLDYIRAKGALTESRSRHFFKQIVSAVQHLHSLDIAHRDLKCENVLLTTKDHVKIADFGFARWCRDEKGHRILSDTFCGSAAYAAPEILQGTMYNPKMYDSWSLGCILFIMLTASMPFDDAHMPSMIRAQTNRLIKFNEKIQAGSTVCISWNQMLHDVQL</sequence>
<keyword evidence="13" id="KW-0808">Transferase</keyword>
<accession>A0A6J0BYK8</accession>
<dbReference type="PROSITE" id="PS50011">
    <property type="entry name" value="PROTEIN_KINASE_DOM"/>
    <property type="match status" value="1"/>
</dbReference>
<keyword evidence="6" id="KW-0221">Differentiation</keyword>
<evidence type="ECO:0000256" key="3">
    <source>
        <dbReference type="ARBA" id="ARBA00022553"/>
    </source>
</evidence>
<dbReference type="InterPro" id="IPR008271">
    <property type="entry name" value="Ser/Thr_kinase_AS"/>
</dbReference>
<evidence type="ECO:0000256" key="9">
    <source>
        <dbReference type="ARBA" id="ARBA00022843"/>
    </source>
</evidence>
<keyword evidence="10" id="KW-0744">Spermatogenesis</keyword>
<dbReference type="PANTHER" id="PTHR24346:SF102">
    <property type="entry name" value="TESTIS-SPECIFIC SERINE_THREONINE-PROTEIN KINASE 1"/>
    <property type="match status" value="1"/>
</dbReference>
<reference evidence="13" key="1">
    <citation type="submission" date="2025-08" db="UniProtKB">
        <authorList>
            <consortium name="RefSeq"/>
        </authorList>
    </citation>
    <scope>IDENTIFICATION</scope>
    <source>
        <tissue evidence="13">Thorax and Abdomen</tissue>
    </source>
</reference>
<evidence type="ECO:0000256" key="2">
    <source>
        <dbReference type="ARBA" id="ARBA00022473"/>
    </source>
</evidence>
<dbReference type="GO" id="GO:0050321">
    <property type="term" value="F:tau-protein kinase activity"/>
    <property type="evidence" value="ECO:0007669"/>
    <property type="project" value="TreeGrafter"/>
</dbReference>
<evidence type="ECO:0000256" key="10">
    <source>
        <dbReference type="ARBA" id="ARBA00022871"/>
    </source>
</evidence>
<evidence type="ECO:0000256" key="1">
    <source>
        <dbReference type="ARBA" id="ARBA00001946"/>
    </source>
</evidence>
<evidence type="ECO:0000256" key="6">
    <source>
        <dbReference type="ARBA" id="ARBA00022782"/>
    </source>
</evidence>
<evidence type="ECO:0000313" key="13">
    <source>
        <dbReference type="RefSeq" id="XP_015519213.1"/>
    </source>
</evidence>
<keyword evidence="2" id="KW-0217">Developmental protein</keyword>
<dbReference type="InParanoid" id="A0A6J0BYK8"/>
<organism evidence="13">
    <name type="scientific">Neodiprion lecontei</name>
    <name type="common">Redheaded pine sawfly</name>
    <dbReference type="NCBI Taxonomy" id="441921"/>
    <lineage>
        <taxon>Eukaryota</taxon>
        <taxon>Metazoa</taxon>
        <taxon>Ecdysozoa</taxon>
        <taxon>Arthropoda</taxon>
        <taxon>Hexapoda</taxon>
        <taxon>Insecta</taxon>
        <taxon>Pterygota</taxon>
        <taxon>Neoptera</taxon>
        <taxon>Endopterygota</taxon>
        <taxon>Hymenoptera</taxon>
        <taxon>Tenthredinoidea</taxon>
        <taxon>Diprionidae</taxon>
        <taxon>Diprioninae</taxon>
        <taxon>Neodiprion</taxon>
    </lineage>
</organism>
<evidence type="ECO:0000259" key="11">
    <source>
        <dbReference type="PROSITE" id="PS50011"/>
    </source>
</evidence>
<dbReference type="Gene3D" id="1.10.510.10">
    <property type="entry name" value="Transferase(Phosphotransferase) domain 1"/>
    <property type="match status" value="1"/>
</dbReference>
<evidence type="ECO:0000256" key="4">
    <source>
        <dbReference type="ARBA" id="ARBA00022723"/>
    </source>
</evidence>
<dbReference type="KEGG" id="nlo:107223889"/>
<feature type="domain" description="Protein kinase" evidence="11">
    <location>
        <begin position="32"/>
        <end position="284"/>
    </location>
</feature>
<dbReference type="AlphaFoldDB" id="A0A6J0BYK8"/>
<dbReference type="GO" id="GO:0000287">
    <property type="term" value="F:magnesium ion binding"/>
    <property type="evidence" value="ECO:0007669"/>
    <property type="project" value="UniProtKB-ARBA"/>
</dbReference>